<evidence type="ECO:0000256" key="1">
    <source>
        <dbReference type="ARBA" id="ARBA00022490"/>
    </source>
</evidence>
<keyword evidence="2" id="KW-0132">Cell division</keyword>
<evidence type="ECO:0000256" key="4">
    <source>
        <dbReference type="ARBA" id="ARBA00023306"/>
    </source>
</evidence>
<dbReference type="InterPro" id="IPR036390">
    <property type="entry name" value="WH_DNA-bd_sf"/>
</dbReference>
<comment type="caution">
    <text evidence="5">The sequence shown here is derived from an EMBL/GenBank/DDBJ whole genome shotgun (WGS) entry which is preliminary data.</text>
</comment>
<dbReference type="AlphaFoldDB" id="A0A1G2CMZ3"/>
<keyword evidence="4" id="KW-0131">Cell cycle</keyword>
<evidence type="ECO:0008006" key="7">
    <source>
        <dbReference type="Google" id="ProtNLM"/>
    </source>
</evidence>
<dbReference type="STRING" id="1798652.A3A43_02175"/>
<dbReference type="SUPFAM" id="SSF46785">
    <property type="entry name" value="Winged helix' DNA-binding domain"/>
    <property type="match status" value="2"/>
</dbReference>
<dbReference type="Pfam" id="PF04079">
    <property type="entry name" value="SMC_ScpB"/>
    <property type="match status" value="1"/>
</dbReference>
<accession>A0A1G2CMZ3</accession>
<gene>
    <name evidence="5" type="ORF">A3A43_02175</name>
</gene>
<dbReference type="InterPro" id="IPR036388">
    <property type="entry name" value="WH-like_DNA-bd_sf"/>
</dbReference>
<evidence type="ECO:0000256" key="3">
    <source>
        <dbReference type="ARBA" id="ARBA00022829"/>
    </source>
</evidence>
<dbReference type="PANTHER" id="PTHR34298">
    <property type="entry name" value="SEGREGATION AND CONDENSATION PROTEIN B"/>
    <property type="match status" value="1"/>
</dbReference>
<dbReference type="PANTHER" id="PTHR34298:SF2">
    <property type="entry name" value="SEGREGATION AND CONDENSATION PROTEIN B"/>
    <property type="match status" value="1"/>
</dbReference>
<evidence type="ECO:0000313" key="5">
    <source>
        <dbReference type="EMBL" id="OGZ01818.1"/>
    </source>
</evidence>
<reference evidence="5 6" key="1">
    <citation type="journal article" date="2016" name="Nat. Commun.">
        <title>Thousands of microbial genomes shed light on interconnected biogeochemical processes in an aquifer system.</title>
        <authorList>
            <person name="Anantharaman K."/>
            <person name="Brown C.T."/>
            <person name="Hug L.A."/>
            <person name="Sharon I."/>
            <person name="Castelle C.J."/>
            <person name="Probst A.J."/>
            <person name="Thomas B.C."/>
            <person name="Singh A."/>
            <person name="Wilkins M.J."/>
            <person name="Karaoz U."/>
            <person name="Brodie E.L."/>
            <person name="Williams K.H."/>
            <person name="Hubbard S.S."/>
            <person name="Banfield J.F."/>
        </authorList>
    </citation>
    <scope>NUCLEOTIDE SEQUENCE [LARGE SCALE GENOMIC DNA]</scope>
</reference>
<dbReference type="Gene3D" id="1.10.10.10">
    <property type="entry name" value="Winged helix-like DNA-binding domain superfamily/Winged helix DNA-binding domain"/>
    <property type="match status" value="2"/>
</dbReference>
<proteinExistence type="predicted"/>
<sequence>MQTEARDQQFAGLEALLFIHGEPLAVKKIEKILGLPSGDGASLIQEFDARLKEAARGLTLLSDGEKVQLATKPQFHSIIEDFVKEELREDLTSASLETLAIIAYFGPISRSRIEYQRGVNSAFILRSLLLRGLIDRFPDPKSPQSFLYAPSLDLVKHMGLGKKEELPEFEKFQALFRATDPGSPSPVIPAE</sequence>
<name>A0A1G2CMZ3_9BACT</name>
<dbReference type="EMBL" id="MHLC01000003">
    <property type="protein sequence ID" value="OGZ01818.1"/>
    <property type="molecule type" value="Genomic_DNA"/>
</dbReference>
<dbReference type="InterPro" id="IPR005234">
    <property type="entry name" value="ScpB_csome_segregation"/>
</dbReference>
<keyword evidence="3" id="KW-0159">Chromosome partition</keyword>
<keyword evidence="1" id="KW-0963">Cytoplasm</keyword>
<dbReference type="GO" id="GO:0051301">
    <property type="term" value="P:cell division"/>
    <property type="evidence" value="ECO:0007669"/>
    <property type="project" value="UniProtKB-KW"/>
</dbReference>
<protein>
    <recommendedName>
        <fullName evidence="7">SMC-Scp complex subunit ScpB</fullName>
    </recommendedName>
</protein>
<dbReference type="GO" id="GO:0051304">
    <property type="term" value="P:chromosome separation"/>
    <property type="evidence" value="ECO:0007669"/>
    <property type="project" value="InterPro"/>
</dbReference>
<organism evidence="5 6">
    <name type="scientific">Candidatus Liptonbacteria bacterium RIFCSPLOWO2_01_FULL_56_20</name>
    <dbReference type="NCBI Taxonomy" id="1798652"/>
    <lineage>
        <taxon>Bacteria</taxon>
        <taxon>Candidatus Liptoniibacteriota</taxon>
    </lineage>
</organism>
<evidence type="ECO:0000313" key="6">
    <source>
        <dbReference type="Proteomes" id="UP000178495"/>
    </source>
</evidence>
<evidence type="ECO:0000256" key="2">
    <source>
        <dbReference type="ARBA" id="ARBA00022618"/>
    </source>
</evidence>
<dbReference type="Proteomes" id="UP000178495">
    <property type="component" value="Unassembled WGS sequence"/>
</dbReference>